<dbReference type="Pfam" id="PF13419">
    <property type="entry name" value="HAD_2"/>
    <property type="match status" value="1"/>
</dbReference>
<dbReference type="PANTHER" id="PTHR43434:SF13">
    <property type="entry name" value="PHOSPHOGLYCOLATE PHOSPHATASE"/>
    <property type="match status" value="1"/>
</dbReference>
<accession>A0A1M6JHE5</accession>
<dbReference type="InterPro" id="IPR006439">
    <property type="entry name" value="HAD-SF_hydro_IA"/>
</dbReference>
<dbReference type="InterPro" id="IPR036412">
    <property type="entry name" value="HAD-like_sf"/>
</dbReference>
<dbReference type="Gene3D" id="1.10.150.240">
    <property type="entry name" value="Putative phosphatase, domain 2"/>
    <property type="match status" value="1"/>
</dbReference>
<dbReference type="AlphaFoldDB" id="A0A1M6JHE5"/>
<reference evidence="1 2" key="1">
    <citation type="submission" date="2016-11" db="EMBL/GenBank/DDBJ databases">
        <authorList>
            <person name="Jaros S."/>
            <person name="Januszkiewicz K."/>
            <person name="Wedrychowicz H."/>
        </authorList>
    </citation>
    <scope>NUCLEOTIDE SEQUENCE [LARGE SCALE GENOMIC DNA]</scope>
    <source>
        <strain evidence="1 2">DSM 17477</strain>
    </source>
</reference>
<dbReference type="SUPFAM" id="SSF56784">
    <property type="entry name" value="HAD-like"/>
    <property type="match status" value="1"/>
</dbReference>
<dbReference type="GO" id="GO:0005829">
    <property type="term" value="C:cytosol"/>
    <property type="evidence" value="ECO:0007669"/>
    <property type="project" value="TreeGrafter"/>
</dbReference>
<dbReference type="GO" id="GO:0006281">
    <property type="term" value="P:DNA repair"/>
    <property type="evidence" value="ECO:0007669"/>
    <property type="project" value="TreeGrafter"/>
</dbReference>
<dbReference type="NCBIfam" id="TIGR01549">
    <property type="entry name" value="HAD-SF-IA-v1"/>
    <property type="match status" value="1"/>
</dbReference>
<proteinExistence type="predicted"/>
<gene>
    <name evidence="1" type="ORF">SAMN02745751_02632</name>
</gene>
<dbReference type="SFLD" id="SFLDS00003">
    <property type="entry name" value="Haloacid_Dehalogenase"/>
    <property type="match status" value="1"/>
</dbReference>
<dbReference type="InterPro" id="IPR023214">
    <property type="entry name" value="HAD_sf"/>
</dbReference>
<dbReference type="InterPro" id="IPR023198">
    <property type="entry name" value="PGP-like_dom2"/>
</dbReference>
<name>A0A1M6JHE5_9FIRM</name>
<evidence type="ECO:0000313" key="2">
    <source>
        <dbReference type="Proteomes" id="UP000184052"/>
    </source>
</evidence>
<dbReference type="RefSeq" id="WP_073050035.1">
    <property type="nucleotide sequence ID" value="NZ_FQZL01000021.1"/>
</dbReference>
<dbReference type="STRING" id="1121476.SAMN02745751_02632"/>
<dbReference type="PANTHER" id="PTHR43434">
    <property type="entry name" value="PHOSPHOGLYCOLATE PHOSPHATASE"/>
    <property type="match status" value="1"/>
</dbReference>
<keyword evidence="2" id="KW-1185">Reference proteome</keyword>
<dbReference type="SFLD" id="SFLDG01129">
    <property type="entry name" value="C1.5:_HAD__Beta-PGM__Phosphata"/>
    <property type="match status" value="1"/>
</dbReference>
<dbReference type="EMBL" id="FQZL01000021">
    <property type="protein sequence ID" value="SHJ46127.1"/>
    <property type="molecule type" value="Genomic_DNA"/>
</dbReference>
<dbReference type="InterPro" id="IPR050155">
    <property type="entry name" value="HAD-like_hydrolase_sf"/>
</dbReference>
<dbReference type="Gene3D" id="3.40.50.1000">
    <property type="entry name" value="HAD superfamily/HAD-like"/>
    <property type="match status" value="1"/>
</dbReference>
<dbReference type="InterPro" id="IPR041492">
    <property type="entry name" value="HAD_2"/>
</dbReference>
<dbReference type="GO" id="GO:0008967">
    <property type="term" value="F:phosphoglycolate phosphatase activity"/>
    <property type="evidence" value="ECO:0007669"/>
    <property type="project" value="TreeGrafter"/>
</dbReference>
<protein>
    <submittedName>
        <fullName evidence="1">Phosphoglycolate phosphatase</fullName>
    </submittedName>
</protein>
<evidence type="ECO:0000313" key="1">
    <source>
        <dbReference type="EMBL" id="SHJ46127.1"/>
    </source>
</evidence>
<sequence>MKYKYVVFDFDGTLADTEDIVFTIYLDLADRFKLKKVSKDELYKLKKLSAFEAIDHLDIKKWDLPGLLRRGRKVLHGMIENIDLCKEKMKDVLQEMEKNNIMVGVLTSNSKKNVFKFINKHDLDMFTFIENTGLRGKEKKLLKLIAKYGMNKEQVLYVGDEIRDVKAMKEIGVDVAAVDWGYNHRESLEESNPDYLVSEPEALLEICYGQGDDHE</sequence>
<dbReference type="Proteomes" id="UP000184052">
    <property type="component" value="Unassembled WGS sequence"/>
</dbReference>
<organism evidence="1 2">
    <name type="scientific">Dethiosulfatibacter aminovorans DSM 17477</name>
    <dbReference type="NCBI Taxonomy" id="1121476"/>
    <lineage>
        <taxon>Bacteria</taxon>
        <taxon>Bacillati</taxon>
        <taxon>Bacillota</taxon>
        <taxon>Tissierellia</taxon>
        <taxon>Dethiosulfatibacter</taxon>
    </lineage>
</organism>